<dbReference type="EMBL" id="CADEAL010001203">
    <property type="protein sequence ID" value="CAB1430102.1"/>
    <property type="molecule type" value="Genomic_DNA"/>
</dbReference>
<evidence type="ECO:0000313" key="2">
    <source>
        <dbReference type="Proteomes" id="UP001153269"/>
    </source>
</evidence>
<protein>
    <submittedName>
        <fullName evidence="1">Uncharacterized protein</fullName>
    </submittedName>
</protein>
<name>A0A9N7UGM1_PLEPL</name>
<keyword evidence="2" id="KW-1185">Reference proteome</keyword>
<reference evidence="1" key="1">
    <citation type="submission" date="2020-03" db="EMBL/GenBank/DDBJ databases">
        <authorList>
            <person name="Weist P."/>
        </authorList>
    </citation>
    <scope>NUCLEOTIDE SEQUENCE</scope>
</reference>
<gene>
    <name evidence="1" type="ORF">PLEPLA_LOCUS18083</name>
</gene>
<organism evidence="1 2">
    <name type="scientific">Pleuronectes platessa</name>
    <name type="common">European plaice</name>
    <dbReference type="NCBI Taxonomy" id="8262"/>
    <lineage>
        <taxon>Eukaryota</taxon>
        <taxon>Metazoa</taxon>
        <taxon>Chordata</taxon>
        <taxon>Craniata</taxon>
        <taxon>Vertebrata</taxon>
        <taxon>Euteleostomi</taxon>
        <taxon>Actinopterygii</taxon>
        <taxon>Neopterygii</taxon>
        <taxon>Teleostei</taxon>
        <taxon>Neoteleostei</taxon>
        <taxon>Acanthomorphata</taxon>
        <taxon>Carangaria</taxon>
        <taxon>Pleuronectiformes</taxon>
        <taxon>Pleuronectoidei</taxon>
        <taxon>Pleuronectidae</taxon>
        <taxon>Pleuronectes</taxon>
    </lineage>
</organism>
<evidence type="ECO:0000313" key="1">
    <source>
        <dbReference type="EMBL" id="CAB1430102.1"/>
    </source>
</evidence>
<accession>A0A9N7UGM1</accession>
<dbReference type="AlphaFoldDB" id="A0A9N7UGM1"/>
<dbReference type="Proteomes" id="UP001153269">
    <property type="component" value="Unassembled WGS sequence"/>
</dbReference>
<proteinExistence type="predicted"/>
<comment type="caution">
    <text evidence="1">The sequence shown here is derived from an EMBL/GenBank/DDBJ whole genome shotgun (WGS) entry which is preliminary data.</text>
</comment>
<sequence length="77" mass="8654">MLPGSSPRTFSIEQISPVLQQLRWLHIKYCIDFKIIFHNYTPTHTLRSSSSMLLSTPLGRRSSMGTRAFSRAASGGK</sequence>